<evidence type="ECO:0000313" key="1">
    <source>
        <dbReference type="EMBL" id="QHT86909.1"/>
    </source>
</evidence>
<sequence>MKKTQPFGLILGVPANVNTKFVYGSGVGALTTAVRRYQKRRASFTCCSNEVTPLSLKK</sequence>
<reference evidence="1" key="1">
    <citation type="journal article" date="2020" name="Nature">
        <title>Giant virus diversity and host interactions through global metagenomics.</title>
        <authorList>
            <person name="Schulz F."/>
            <person name="Roux S."/>
            <person name="Paez-Espino D."/>
            <person name="Jungbluth S."/>
            <person name="Walsh D.A."/>
            <person name="Denef V.J."/>
            <person name="McMahon K.D."/>
            <person name="Konstantinidis K.T."/>
            <person name="Eloe-Fadrosh E.A."/>
            <person name="Kyrpides N.C."/>
            <person name="Woyke T."/>
        </authorList>
    </citation>
    <scope>NUCLEOTIDE SEQUENCE</scope>
    <source>
        <strain evidence="1">GVMAG-M-3300023184-18</strain>
    </source>
</reference>
<protein>
    <submittedName>
        <fullName evidence="1">Uncharacterized protein</fullName>
    </submittedName>
</protein>
<accession>A0A6C0I294</accession>
<dbReference type="EMBL" id="MN740078">
    <property type="protein sequence ID" value="QHT86909.1"/>
    <property type="molecule type" value="Genomic_DNA"/>
</dbReference>
<proteinExistence type="predicted"/>
<name>A0A6C0I294_9ZZZZ</name>
<organism evidence="1">
    <name type="scientific">viral metagenome</name>
    <dbReference type="NCBI Taxonomy" id="1070528"/>
    <lineage>
        <taxon>unclassified sequences</taxon>
        <taxon>metagenomes</taxon>
        <taxon>organismal metagenomes</taxon>
    </lineage>
</organism>
<dbReference type="AlphaFoldDB" id="A0A6C0I294"/>